<keyword evidence="2" id="KW-1185">Reference proteome</keyword>
<evidence type="ECO:0000313" key="2">
    <source>
        <dbReference type="Proteomes" id="UP000828048"/>
    </source>
</evidence>
<sequence>MSIVTGGEGSRGGSGERDTLRYVYPQLTLTNYTCWKIRVKAMMEDQEVWEAIEPAAGAAVDVKKDKKAKLHLIQCLPEDLLLQVANKATAKEIWDCLKTRFVGADRVRDARLQTLKSEFDGMRMKEDESVDQYAGKLSAMTVKFSSLGGSLDDAALVKKLFDTVPERFITVIEQFYDLSTLVFEEAVGRLKAFEERTRRPTAGATGDGQLLYTQAEWEARQKKMGGESSGKGKIPEASSRGRGRGRGCGTGRGRGGRSGGRGNSTGKEVTGGGSRDYSNIQCFNCRNFGHFANQCKEPRKVEEAYHARTDTMEQALLLAVSEELTPLEQVEEKQPETLLLVEDNVFPELYLTGKDITTRSTWYLDNGASNHMSGDREKFQELDEAITGKVRFGDGSTVQIMGKGSILFECKNGDQWALKDVYYIPRLCSNLISLGQMTEVGYRVVLDGGKLEVLEKPTGQLLMKVPRSSNRLYHIELTRASLVAASHLKKLDDRSQQLVYLGVEDGCKAHRLLDPRRGRIIVSRDVLFEENVKWQWDDGTSLWESVEFHEEKGDGAVWSIGGEVEAAGFGSGTVANSSAQQQQMPSPGSPELGSTKAVSPVQSPLVPGSVEHGLGGAPVSHESPGAQLDATIDPAQPQRYRSLSDIYNSTAPMEPEDLEELLLTSAEEPSRGLILCGFNSVTYLVCNPYTNQWLSLPKPRTKRNGYCVIGFSSEGCDDDGLIHFNVIRVGSKSESINTVKMLRIEMFSSRTREWKESMLTCPSKVFMSGLGTQHSLCYSVVGRVFYWPAMTVNCTFNCLAAYDPTMAQNHLWLISCAWDTSKVLDIGQSPDGLLQCAINHQKGFFTVYVLSKKLSAYNFSRILKSSEWILRHTVKYKDMFANYPDFKNPADIHRNFFDWPVGRYPGFTAFHPQDSRLVYVGFGSNFYSYNLETQKLEAIECNTRSVSRHYEDLFPFLQCARPGSLPHIASRNSRRGPLSRGSGLFSREKLHWISLGFARWIRKERG</sequence>
<dbReference type="EMBL" id="CM037159">
    <property type="protein sequence ID" value="KAH7866879.1"/>
    <property type="molecule type" value="Genomic_DNA"/>
</dbReference>
<evidence type="ECO:0000313" key="1">
    <source>
        <dbReference type="EMBL" id="KAH7866879.1"/>
    </source>
</evidence>
<proteinExistence type="predicted"/>
<reference evidence="1 2" key="1">
    <citation type="journal article" date="2021" name="Hortic Res">
        <title>High-quality reference genome and annotation aids understanding of berry development for evergreen blueberry (Vaccinium darrowii).</title>
        <authorList>
            <person name="Yu J."/>
            <person name="Hulse-Kemp A.M."/>
            <person name="Babiker E."/>
            <person name="Staton M."/>
        </authorList>
    </citation>
    <scope>NUCLEOTIDE SEQUENCE [LARGE SCALE GENOMIC DNA]</scope>
    <source>
        <strain evidence="2">cv. NJ 8807/NJ 8810</strain>
        <tissue evidence="1">Young leaf</tissue>
    </source>
</reference>
<organism evidence="1 2">
    <name type="scientific">Vaccinium darrowii</name>
    <dbReference type="NCBI Taxonomy" id="229202"/>
    <lineage>
        <taxon>Eukaryota</taxon>
        <taxon>Viridiplantae</taxon>
        <taxon>Streptophyta</taxon>
        <taxon>Embryophyta</taxon>
        <taxon>Tracheophyta</taxon>
        <taxon>Spermatophyta</taxon>
        <taxon>Magnoliopsida</taxon>
        <taxon>eudicotyledons</taxon>
        <taxon>Gunneridae</taxon>
        <taxon>Pentapetalae</taxon>
        <taxon>asterids</taxon>
        <taxon>Ericales</taxon>
        <taxon>Ericaceae</taxon>
        <taxon>Vaccinioideae</taxon>
        <taxon>Vaccinieae</taxon>
        <taxon>Vaccinium</taxon>
    </lineage>
</organism>
<accession>A0ACB7ZN10</accession>
<protein>
    <submittedName>
        <fullName evidence="1">Uncharacterized protein</fullName>
    </submittedName>
</protein>
<name>A0ACB7ZN10_9ERIC</name>
<gene>
    <name evidence="1" type="ORF">Vadar_026248</name>
</gene>
<comment type="caution">
    <text evidence="1">The sequence shown here is derived from an EMBL/GenBank/DDBJ whole genome shotgun (WGS) entry which is preliminary data.</text>
</comment>
<dbReference type="Proteomes" id="UP000828048">
    <property type="component" value="Chromosome 9"/>
</dbReference>